<gene>
    <name evidence="2" type="ORF">PIB30_032988</name>
</gene>
<feature type="region of interest" description="Disordered" evidence="1">
    <location>
        <begin position="18"/>
        <end position="54"/>
    </location>
</feature>
<evidence type="ECO:0000313" key="2">
    <source>
        <dbReference type="EMBL" id="MED6146271.1"/>
    </source>
</evidence>
<evidence type="ECO:0000313" key="3">
    <source>
        <dbReference type="Proteomes" id="UP001341840"/>
    </source>
</evidence>
<feature type="compositionally biased region" description="Basic and acidic residues" evidence="1">
    <location>
        <begin position="39"/>
        <end position="54"/>
    </location>
</feature>
<reference evidence="2 3" key="1">
    <citation type="journal article" date="2023" name="Plants (Basel)">
        <title>Bridging the Gap: Combining Genomics and Transcriptomics Approaches to Understand Stylosanthes scabra, an Orphan Legume from the Brazilian Caatinga.</title>
        <authorList>
            <person name="Ferreira-Neto J.R.C."/>
            <person name="da Silva M.D."/>
            <person name="Binneck E."/>
            <person name="de Melo N.F."/>
            <person name="da Silva R.H."/>
            <person name="de Melo A.L.T.M."/>
            <person name="Pandolfi V."/>
            <person name="Bustamante F.O."/>
            <person name="Brasileiro-Vidal A.C."/>
            <person name="Benko-Iseppon A.M."/>
        </authorList>
    </citation>
    <scope>NUCLEOTIDE SEQUENCE [LARGE SCALE GENOMIC DNA]</scope>
    <source>
        <tissue evidence="2">Leaves</tissue>
    </source>
</reference>
<sequence length="107" mass="11945">MLEMRDIVAEWRMRTRGNIRKKRTAPVGRGKVPPSLSQSREERGTRCGEQGRGKKKDVMLVVGDRDAAAVVVSKFLLRLRAVMPIAAAEVSNVVVEESEGRRSSVFH</sequence>
<proteinExistence type="predicted"/>
<evidence type="ECO:0000256" key="1">
    <source>
        <dbReference type="SAM" id="MobiDB-lite"/>
    </source>
</evidence>
<dbReference type="EMBL" id="JASCZI010090768">
    <property type="protein sequence ID" value="MED6146271.1"/>
    <property type="molecule type" value="Genomic_DNA"/>
</dbReference>
<name>A0ABU6TC38_9FABA</name>
<keyword evidence="3" id="KW-1185">Reference proteome</keyword>
<comment type="caution">
    <text evidence="2">The sequence shown here is derived from an EMBL/GenBank/DDBJ whole genome shotgun (WGS) entry which is preliminary data.</text>
</comment>
<dbReference type="Proteomes" id="UP001341840">
    <property type="component" value="Unassembled WGS sequence"/>
</dbReference>
<accession>A0ABU6TC38</accession>
<organism evidence="2 3">
    <name type="scientific">Stylosanthes scabra</name>
    <dbReference type="NCBI Taxonomy" id="79078"/>
    <lineage>
        <taxon>Eukaryota</taxon>
        <taxon>Viridiplantae</taxon>
        <taxon>Streptophyta</taxon>
        <taxon>Embryophyta</taxon>
        <taxon>Tracheophyta</taxon>
        <taxon>Spermatophyta</taxon>
        <taxon>Magnoliopsida</taxon>
        <taxon>eudicotyledons</taxon>
        <taxon>Gunneridae</taxon>
        <taxon>Pentapetalae</taxon>
        <taxon>rosids</taxon>
        <taxon>fabids</taxon>
        <taxon>Fabales</taxon>
        <taxon>Fabaceae</taxon>
        <taxon>Papilionoideae</taxon>
        <taxon>50 kb inversion clade</taxon>
        <taxon>dalbergioids sensu lato</taxon>
        <taxon>Dalbergieae</taxon>
        <taxon>Pterocarpus clade</taxon>
        <taxon>Stylosanthes</taxon>
    </lineage>
</organism>
<protein>
    <submittedName>
        <fullName evidence="2">Uncharacterized protein</fullName>
    </submittedName>
</protein>